<reference evidence="2" key="1">
    <citation type="submission" date="2019-10" db="EMBL/GenBank/DDBJ databases">
        <authorList>
            <person name="Zhang R."/>
            <person name="Pan Y."/>
            <person name="Wang J."/>
            <person name="Ma R."/>
            <person name="Yu S."/>
        </authorList>
    </citation>
    <scope>NUCLEOTIDE SEQUENCE</scope>
    <source>
        <strain evidence="2">LA-IB0</strain>
        <tissue evidence="2">Leaf</tissue>
    </source>
</reference>
<keyword evidence="3" id="KW-1185">Reference proteome</keyword>
<proteinExistence type="predicted"/>
<organism evidence="2 3">
    <name type="scientific">Buddleja alternifolia</name>
    <dbReference type="NCBI Taxonomy" id="168488"/>
    <lineage>
        <taxon>Eukaryota</taxon>
        <taxon>Viridiplantae</taxon>
        <taxon>Streptophyta</taxon>
        <taxon>Embryophyta</taxon>
        <taxon>Tracheophyta</taxon>
        <taxon>Spermatophyta</taxon>
        <taxon>Magnoliopsida</taxon>
        <taxon>eudicotyledons</taxon>
        <taxon>Gunneridae</taxon>
        <taxon>Pentapetalae</taxon>
        <taxon>asterids</taxon>
        <taxon>lamiids</taxon>
        <taxon>Lamiales</taxon>
        <taxon>Scrophulariaceae</taxon>
        <taxon>Buddlejeae</taxon>
        <taxon>Buddleja</taxon>
    </lineage>
</organism>
<accession>A0AAV6W2Z1</accession>
<dbReference type="PANTHER" id="PTHR38530">
    <property type="entry name" value="OS06G0468300 PROTEIN"/>
    <property type="match status" value="1"/>
</dbReference>
<feature type="compositionally biased region" description="Low complexity" evidence="1">
    <location>
        <begin position="30"/>
        <end position="44"/>
    </location>
</feature>
<evidence type="ECO:0000313" key="2">
    <source>
        <dbReference type="EMBL" id="KAG8364089.1"/>
    </source>
</evidence>
<comment type="caution">
    <text evidence="2">The sequence shown here is derived from an EMBL/GenBank/DDBJ whole genome shotgun (WGS) entry which is preliminary data.</text>
</comment>
<feature type="compositionally biased region" description="Low complexity" evidence="1">
    <location>
        <begin position="1"/>
        <end position="10"/>
    </location>
</feature>
<dbReference type="Proteomes" id="UP000826271">
    <property type="component" value="Unassembled WGS sequence"/>
</dbReference>
<sequence>MAPSSSPSPSKKLLIIDPNPKSKPNPSPSAAPLNSASSSSTTTTMPPPEKRTRDQPNLSDCHCCGRRINHTNPKDRLQPLDSVWRIVLLCRKCRKNVHSGQTCPYCFRETGNSGDLLKCNVCDRRIHKVCVKNYANCTPWCYLGVGLGEFRACVDCWVPELLKNSITVCGRSESKGGVKDKGAAKDLLGKVKDGKCEGEKKVKMVTKTKEQALSRAIVAKNAVDSLDKKAENSKCSGAIEVVDDAELAIQLHRAMNSSPRISRSKGLNSSALGVSNIRDWDGLFYKRSRLRKKHGEGQKLGTSANTVENERMNQPGEDGSSIDVNGLTRRLLPYKRDKKRKIWQLNDDNTMACNSSSSQPAELEFNSHSDNADILETAFCVNGDQINTRSNVDRFGHELIMYKRTRFDQSNTRNNVDRFGQEPIMYKRNRQKVRQVNGPCDNNRVVRKFENIQPYDAKNRIDYLHKCDDGVLLPIGSCDVERDRYRLKYCRRVMGTKLGSNCLYSDTFVSDNQASALGLSNSETVYALKSDGEFILPNGTKNKDHDRYSFKYVRRVKGSKSDSNFDSKVISNAFLNENGKSAPGLTVNCSAESRTVSDVSFDSFTTDRPE</sequence>
<evidence type="ECO:0000256" key="1">
    <source>
        <dbReference type="SAM" id="MobiDB-lite"/>
    </source>
</evidence>
<feature type="region of interest" description="Disordered" evidence="1">
    <location>
        <begin position="294"/>
        <end position="324"/>
    </location>
</feature>
<feature type="region of interest" description="Disordered" evidence="1">
    <location>
        <begin position="1"/>
        <end position="58"/>
    </location>
</feature>
<name>A0AAV6W2Z1_9LAMI</name>
<dbReference type="AlphaFoldDB" id="A0AAV6W2Z1"/>
<protein>
    <submittedName>
        <fullName evidence="2">Uncharacterized protein</fullName>
    </submittedName>
</protein>
<dbReference type="EMBL" id="WHWC01000019">
    <property type="protein sequence ID" value="KAG8364089.1"/>
    <property type="molecule type" value="Genomic_DNA"/>
</dbReference>
<gene>
    <name evidence="2" type="ORF">BUALT_Bualt19G0090400</name>
</gene>
<evidence type="ECO:0000313" key="3">
    <source>
        <dbReference type="Proteomes" id="UP000826271"/>
    </source>
</evidence>